<feature type="domain" description="ABC transporter" evidence="7">
    <location>
        <begin position="4"/>
        <end position="234"/>
    </location>
</feature>
<dbReference type="InterPro" id="IPR003593">
    <property type="entry name" value="AAA+_ATPase"/>
</dbReference>
<dbReference type="Pfam" id="PF00005">
    <property type="entry name" value="ABC_tran"/>
    <property type="match status" value="1"/>
</dbReference>
<reference evidence="8 9" key="1">
    <citation type="submission" date="2019-03" db="EMBL/GenBank/DDBJ databases">
        <title>Genomic Encyclopedia of Type Strains, Phase IV (KMG-IV): sequencing the most valuable type-strain genomes for metagenomic binning, comparative biology and taxonomic classification.</title>
        <authorList>
            <person name="Goeker M."/>
        </authorList>
    </citation>
    <scope>NUCLEOTIDE SEQUENCE [LARGE SCALE GENOMIC DNA]</scope>
    <source>
        <strain evidence="8 9">DSM 24591</strain>
    </source>
</reference>
<proteinExistence type="predicted"/>
<dbReference type="SUPFAM" id="SSF52540">
    <property type="entry name" value="P-loop containing nucleoside triphosphate hydrolases"/>
    <property type="match status" value="1"/>
</dbReference>
<dbReference type="RefSeq" id="WP_132586349.1">
    <property type="nucleotide sequence ID" value="NZ_SMAJ01000029.1"/>
</dbReference>
<dbReference type="PANTHER" id="PTHR43875">
    <property type="entry name" value="MALTODEXTRIN IMPORT ATP-BINDING PROTEIN MSMX"/>
    <property type="match status" value="1"/>
</dbReference>
<dbReference type="EMBL" id="SMAJ01000029">
    <property type="protein sequence ID" value="TCT00570.1"/>
    <property type="molecule type" value="Genomic_DNA"/>
</dbReference>
<keyword evidence="5" id="KW-1278">Translocase</keyword>
<evidence type="ECO:0000313" key="8">
    <source>
        <dbReference type="EMBL" id="TCT00570.1"/>
    </source>
</evidence>
<keyword evidence="1" id="KW-0813">Transport</keyword>
<dbReference type="GO" id="GO:0016887">
    <property type="term" value="F:ATP hydrolysis activity"/>
    <property type="evidence" value="ECO:0007669"/>
    <property type="project" value="InterPro"/>
</dbReference>
<keyword evidence="6" id="KW-0472">Membrane</keyword>
<organism evidence="8 9">
    <name type="scientific">Paralcaligenes ureilyticus</name>
    <dbReference type="NCBI Taxonomy" id="627131"/>
    <lineage>
        <taxon>Bacteria</taxon>
        <taxon>Pseudomonadati</taxon>
        <taxon>Pseudomonadota</taxon>
        <taxon>Betaproteobacteria</taxon>
        <taxon>Burkholderiales</taxon>
        <taxon>Alcaligenaceae</taxon>
        <taxon>Paralcaligenes</taxon>
    </lineage>
</organism>
<dbReference type="OrthoDB" id="5298774at2"/>
<dbReference type="InterPro" id="IPR003439">
    <property type="entry name" value="ABC_transporter-like_ATP-bd"/>
</dbReference>
<keyword evidence="4 8" id="KW-0067">ATP-binding</keyword>
<evidence type="ECO:0000256" key="2">
    <source>
        <dbReference type="ARBA" id="ARBA00022475"/>
    </source>
</evidence>
<dbReference type="CDD" id="cd03301">
    <property type="entry name" value="ABC_MalK_N"/>
    <property type="match status" value="1"/>
</dbReference>
<dbReference type="Proteomes" id="UP000295525">
    <property type="component" value="Unassembled WGS sequence"/>
</dbReference>
<evidence type="ECO:0000256" key="6">
    <source>
        <dbReference type="ARBA" id="ARBA00023136"/>
    </source>
</evidence>
<dbReference type="InterPro" id="IPR015855">
    <property type="entry name" value="ABC_transpr_MalK-like"/>
</dbReference>
<dbReference type="GO" id="GO:0140359">
    <property type="term" value="F:ABC-type transporter activity"/>
    <property type="evidence" value="ECO:0007669"/>
    <property type="project" value="InterPro"/>
</dbReference>
<dbReference type="Gene3D" id="2.40.50.100">
    <property type="match status" value="1"/>
</dbReference>
<dbReference type="SUPFAM" id="SSF50331">
    <property type="entry name" value="MOP-like"/>
    <property type="match status" value="1"/>
</dbReference>
<dbReference type="SMART" id="SM00382">
    <property type="entry name" value="AAA"/>
    <property type="match status" value="1"/>
</dbReference>
<comment type="caution">
    <text evidence="8">The sequence shown here is derived from an EMBL/GenBank/DDBJ whole genome shotgun (WGS) entry which is preliminary data.</text>
</comment>
<gene>
    <name evidence="8" type="ORF">EDC26_1297</name>
</gene>
<evidence type="ECO:0000256" key="5">
    <source>
        <dbReference type="ARBA" id="ARBA00022967"/>
    </source>
</evidence>
<dbReference type="Gene3D" id="3.40.50.300">
    <property type="entry name" value="P-loop containing nucleotide triphosphate hydrolases"/>
    <property type="match status" value="1"/>
</dbReference>
<keyword evidence="3" id="KW-0547">Nucleotide-binding</keyword>
<dbReference type="InterPro" id="IPR027417">
    <property type="entry name" value="P-loop_NTPase"/>
</dbReference>
<dbReference type="GO" id="GO:0005524">
    <property type="term" value="F:ATP binding"/>
    <property type="evidence" value="ECO:0007669"/>
    <property type="project" value="UniProtKB-KW"/>
</dbReference>
<name>A0A4R3LJW3_9BURK</name>
<sequence length="343" mass="37928">MATVETRSLTKRFDGGNAVDSVDLAVREAEFLVLLGPSGSGKTTLLRMIAGLETPSSGDILVDGRNVTDLPPRARNMAMVFQSYALYPHLSVYRNIAFPLQAQGVPHEAIRSKVDWAAKLFGIDQLLQRKPRQLSGGERQRVALARAVVREPVVFLLDEPLSNLDAKLRISARDELQQFQRRLKTTAIYVTHDQIEALGLGDRIAILDHGRIHQIGTPQDVYERPANTFVATFIGSPPMNLVPEAGKPTTGFRPEHFLPSQAYAADVAATSFPFQVTRIENLGSDRLVYGVLEPPMAHAKVISRIPCTIETPIETGARYSFAVRRRDLKWFDPQSGLRLASPP</sequence>
<dbReference type="GO" id="GO:0008643">
    <property type="term" value="P:carbohydrate transport"/>
    <property type="evidence" value="ECO:0007669"/>
    <property type="project" value="InterPro"/>
</dbReference>
<dbReference type="PANTHER" id="PTHR43875:SF15">
    <property type="entry name" value="TREHALOSE IMPORT ATP-BINDING PROTEIN SUGC"/>
    <property type="match status" value="1"/>
</dbReference>
<dbReference type="AlphaFoldDB" id="A0A4R3LJW3"/>
<evidence type="ECO:0000256" key="4">
    <source>
        <dbReference type="ARBA" id="ARBA00022840"/>
    </source>
</evidence>
<accession>A0A4R3LJW3</accession>
<evidence type="ECO:0000259" key="7">
    <source>
        <dbReference type="PROSITE" id="PS50893"/>
    </source>
</evidence>
<evidence type="ECO:0000256" key="3">
    <source>
        <dbReference type="ARBA" id="ARBA00022741"/>
    </source>
</evidence>
<keyword evidence="2" id="KW-1003">Cell membrane</keyword>
<dbReference type="InterPro" id="IPR017871">
    <property type="entry name" value="ABC_transporter-like_CS"/>
</dbReference>
<dbReference type="PROSITE" id="PS00211">
    <property type="entry name" value="ABC_TRANSPORTER_1"/>
    <property type="match status" value="1"/>
</dbReference>
<protein>
    <submittedName>
        <fullName evidence="8">Carbohydrate ABC transporter ATP-binding protein (CUT1 family)</fullName>
    </submittedName>
</protein>
<dbReference type="InterPro" id="IPR008995">
    <property type="entry name" value="Mo/tungstate-bd_C_term_dom"/>
</dbReference>
<dbReference type="PROSITE" id="PS50893">
    <property type="entry name" value="ABC_TRANSPORTER_2"/>
    <property type="match status" value="1"/>
</dbReference>
<evidence type="ECO:0000313" key="9">
    <source>
        <dbReference type="Proteomes" id="UP000295525"/>
    </source>
</evidence>
<evidence type="ECO:0000256" key="1">
    <source>
        <dbReference type="ARBA" id="ARBA00022448"/>
    </source>
</evidence>
<dbReference type="InterPro" id="IPR047641">
    <property type="entry name" value="ABC_transpr_MalK/UgpC-like"/>
</dbReference>
<dbReference type="FunFam" id="3.40.50.300:FF:000042">
    <property type="entry name" value="Maltose/maltodextrin ABC transporter, ATP-binding protein"/>
    <property type="match status" value="1"/>
</dbReference>
<dbReference type="GO" id="GO:0055052">
    <property type="term" value="C:ATP-binding cassette (ABC) transporter complex, substrate-binding subunit-containing"/>
    <property type="evidence" value="ECO:0007669"/>
    <property type="project" value="TreeGrafter"/>
</dbReference>
<keyword evidence="9" id="KW-1185">Reference proteome</keyword>